<dbReference type="STRING" id="33889.AVW13_01100"/>
<feature type="signal peptide" evidence="1">
    <location>
        <begin position="1"/>
        <end position="25"/>
    </location>
</feature>
<evidence type="ECO:0000313" key="2">
    <source>
        <dbReference type="EMBL" id="KZE22119.1"/>
    </source>
</evidence>
<dbReference type="InterPro" id="IPR054206">
    <property type="entry name" value="DUF6912"/>
</dbReference>
<dbReference type="EMBL" id="LQQR01000012">
    <property type="protein sequence ID" value="KZE22119.1"/>
    <property type="molecule type" value="Genomic_DNA"/>
</dbReference>
<proteinExistence type="predicted"/>
<dbReference type="Proteomes" id="UP000076612">
    <property type="component" value="Unassembled WGS sequence"/>
</dbReference>
<protein>
    <submittedName>
        <fullName evidence="2">Uncharacterized protein</fullName>
    </submittedName>
</protein>
<reference evidence="2" key="2">
    <citation type="submission" date="2016-01" db="EMBL/GenBank/DDBJ databases">
        <authorList>
            <person name="Hong K.W."/>
        </authorList>
    </citation>
    <scope>NUCLEOTIDE SEQUENCE</scope>
    <source>
        <strain evidence="2">M40</strain>
    </source>
</reference>
<reference evidence="4" key="1">
    <citation type="submission" date="2016-01" db="EMBL/GenBank/DDBJ databases">
        <title>Draft genome of Chromobacterium sp. F49.</title>
        <authorList>
            <person name="Hong K.W."/>
        </authorList>
    </citation>
    <scope>NUCLEOTIDE SEQUENCE [LARGE SCALE GENOMIC DNA]</scope>
    <source>
        <strain evidence="4">M40</strain>
    </source>
</reference>
<dbReference type="EMBL" id="CP065682">
    <property type="protein sequence ID" value="QPS32411.1"/>
    <property type="molecule type" value="Genomic_DNA"/>
</dbReference>
<dbReference type="RefSeq" id="WP_009374871.1">
    <property type="nucleotide sequence ID" value="NZ_CBDRLP010000032.1"/>
</dbReference>
<evidence type="ECO:0000256" key="1">
    <source>
        <dbReference type="SAM" id="SignalP"/>
    </source>
</evidence>
<organism evidence="2 4">
    <name type="scientific">Brevibacterium casei</name>
    <dbReference type="NCBI Taxonomy" id="33889"/>
    <lineage>
        <taxon>Bacteria</taxon>
        <taxon>Bacillati</taxon>
        <taxon>Actinomycetota</taxon>
        <taxon>Actinomycetes</taxon>
        <taxon>Micrococcales</taxon>
        <taxon>Brevibacteriaceae</taxon>
        <taxon>Brevibacterium</taxon>
    </lineage>
</organism>
<gene>
    <name evidence="2" type="ORF">AVW13_01100</name>
    <name evidence="3" type="ORF">I6G59_10270</name>
</gene>
<keyword evidence="1" id="KW-0732">Signal</keyword>
<dbReference type="AlphaFoldDB" id="A0A163AQH9"/>
<sequence length="147" mass="15172">MAVRCYIPTTLAALGAGLTATIAVAPDATVSGLRADDIEEREFAAMGIAAALAAVDALGAQPPSPRVVVAYDAPAAAARQPLAEGFDLLTLEGVDMDAVASFHLDEAEVWDEALSAGDIGSAEDRLGESDLLWYDRSELDDLLGARG</sequence>
<dbReference type="Pfam" id="PF21853">
    <property type="entry name" value="DUF6912"/>
    <property type="match status" value="1"/>
</dbReference>
<dbReference type="Proteomes" id="UP000594979">
    <property type="component" value="Chromosome"/>
</dbReference>
<evidence type="ECO:0000313" key="5">
    <source>
        <dbReference type="Proteomes" id="UP000594979"/>
    </source>
</evidence>
<dbReference type="KEGG" id="bcau:I6G59_10270"/>
<reference evidence="3 5" key="3">
    <citation type="submission" date="2020-12" db="EMBL/GenBank/DDBJ databases">
        <title>FDA dAtabase for Regulatory Grade micrObial Sequences (FDA-ARGOS): Supporting development and validation of Infectious Disease Dx tests.</title>
        <authorList>
            <person name="Sproer C."/>
            <person name="Gronow S."/>
            <person name="Severitt S."/>
            <person name="Schroder I."/>
            <person name="Tallon L."/>
            <person name="Sadzewicz L."/>
            <person name="Zhao X."/>
            <person name="Boylan J."/>
            <person name="Ott S."/>
            <person name="Bowen H."/>
            <person name="Vavikolanu K."/>
            <person name="Mehta A."/>
            <person name="Aluvathingal J."/>
            <person name="Nadendla S."/>
            <person name="Lowell S."/>
            <person name="Myers T."/>
            <person name="Yan Y."/>
            <person name="Sichtig H."/>
        </authorList>
    </citation>
    <scope>NUCLEOTIDE SEQUENCE [LARGE SCALE GENOMIC DNA]</scope>
    <source>
        <strain evidence="3 5">FDAARGOS_902</strain>
    </source>
</reference>
<name>A0A163AQH9_9MICO</name>
<feature type="chain" id="PRO_5043136090" evidence="1">
    <location>
        <begin position="26"/>
        <end position="147"/>
    </location>
</feature>
<evidence type="ECO:0000313" key="4">
    <source>
        <dbReference type="Proteomes" id="UP000076612"/>
    </source>
</evidence>
<accession>A0A163AQH9</accession>
<evidence type="ECO:0000313" key="3">
    <source>
        <dbReference type="EMBL" id="QPS32411.1"/>
    </source>
</evidence>